<evidence type="ECO:0000259" key="2">
    <source>
        <dbReference type="Pfam" id="PF00128"/>
    </source>
</evidence>
<keyword evidence="4" id="KW-1185">Reference proteome</keyword>
<protein>
    <submittedName>
        <fullName evidence="3">Oligo-1,6-glucosidase</fullName>
    </submittedName>
</protein>
<dbReference type="InterPro" id="IPR006047">
    <property type="entry name" value="GH13_cat_dom"/>
</dbReference>
<dbReference type="Proteomes" id="UP000324222">
    <property type="component" value="Unassembled WGS sequence"/>
</dbReference>
<dbReference type="PANTHER" id="PTHR10357">
    <property type="entry name" value="ALPHA-AMYLASE FAMILY MEMBER"/>
    <property type="match status" value="1"/>
</dbReference>
<dbReference type="OrthoDB" id="1740265at2759"/>
<dbReference type="Gene3D" id="3.20.20.80">
    <property type="entry name" value="Glycosidases"/>
    <property type="match status" value="1"/>
</dbReference>
<evidence type="ECO:0000256" key="1">
    <source>
        <dbReference type="SAM" id="SignalP"/>
    </source>
</evidence>
<organism evidence="3 4">
    <name type="scientific">Portunus trituberculatus</name>
    <name type="common">Swimming crab</name>
    <name type="synonym">Neptunus trituberculatus</name>
    <dbReference type="NCBI Taxonomy" id="210409"/>
    <lineage>
        <taxon>Eukaryota</taxon>
        <taxon>Metazoa</taxon>
        <taxon>Ecdysozoa</taxon>
        <taxon>Arthropoda</taxon>
        <taxon>Crustacea</taxon>
        <taxon>Multicrustacea</taxon>
        <taxon>Malacostraca</taxon>
        <taxon>Eumalacostraca</taxon>
        <taxon>Eucarida</taxon>
        <taxon>Decapoda</taxon>
        <taxon>Pleocyemata</taxon>
        <taxon>Brachyura</taxon>
        <taxon>Eubrachyura</taxon>
        <taxon>Portunoidea</taxon>
        <taxon>Portunidae</taxon>
        <taxon>Portuninae</taxon>
        <taxon>Portunus</taxon>
    </lineage>
</organism>
<comment type="caution">
    <text evidence="3">The sequence shown here is derived from an EMBL/GenBank/DDBJ whole genome shotgun (WGS) entry which is preliminary data.</text>
</comment>
<dbReference type="AlphaFoldDB" id="A0A5B7GYF2"/>
<sequence length="113" mass="12689">MSVLLSLLCVGLGLLVQVSLPLLLHLPAITLQMPRGGECDPDHAWWQGSVMYEVFVPSFHDSDGDGVGDLTGLTAKLDYLQQIAVRMDFMSAYVQRFLLIILQWLLMRKKMVL</sequence>
<evidence type="ECO:0000313" key="4">
    <source>
        <dbReference type="Proteomes" id="UP000324222"/>
    </source>
</evidence>
<keyword evidence="1" id="KW-0732">Signal</keyword>
<dbReference type="Pfam" id="PF00128">
    <property type="entry name" value="Alpha-amylase"/>
    <property type="match status" value="1"/>
</dbReference>
<reference evidence="3 4" key="1">
    <citation type="submission" date="2019-05" db="EMBL/GenBank/DDBJ databases">
        <title>Another draft genome of Portunus trituberculatus and its Hox gene families provides insights of decapod evolution.</title>
        <authorList>
            <person name="Jeong J.-H."/>
            <person name="Song I."/>
            <person name="Kim S."/>
            <person name="Choi T."/>
            <person name="Kim D."/>
            <person name="Ryu S."/>
            <person name="Kim W."/>
        </authorList>
    </citation>
    <scope>NUCLEOTIDE SEQUENCE [LARGE SCALE GENOMIC DNA]</scope>
    <source>
        <tissue evidence="3">Muscle</tissue>
    </source>
</reference>
<dbReference type="GO" id="GO:0005975">
    <property type="term" value="P:carbohydrate metabolic process"/>
    <property type="evidence" value="ECO:0007669"/>
    <property type="project" value="InterPro"/>
</dbReference>
<evidence type="ECO:0000313" key="3">
    <source>
        <dbReference type="EMBL" id="MPC65391.1"/>
    </source>
</evidence>
<feature type="signal peptide" evidence="1">
    <location>
        <begin position="1"/>
        <end position="39"/>
    </location>
</feature>
<name>A0A5B7GYF2_PORTR</name>
<dbReference type="InterPro" id="IPR017853">
    <property type="entry name" value="GH"/>
</dbReference>
<gene>
    <name evidence="3" type="primary">malL</name>
    <name evidence="3" type="ORF">E2C01_059525</name>
</gene>
<feature type="domain" description="Glycosyl hydrolase family 13 catalytic" evidence="2">
    <location>
        <begin position="54"/>
        <end position="90"/>
    </location>
</feature>
<dbReference type="PANTHER" id="PTHR10357:SF179">
    <property type="entry name" value="NEUTRAL AND BASIC AMINO ACID TRANSPORT PROTEIN RBAT"/>
    <property type="match status" value="1"/>
</dbReference>
<feature type="chain" id="PRO_5022721104" evidence="1">
    <location>
        <begin position="40"/>
        <end position="113"/>
    </location>
</feature>
<dbReference type="SUPFAM" id="SSF51445">
    <property type="entry name" value="(Trans)glycosidases"/>
    <property type="match status" value="1"/>
</dbReference>
<dbReference type="EMBL" id="VSRR010023314">
    <property type="protein sequence ID" value="MPC65391.1"/>
    <property type="molecule type" value="Genomic_DNA"/>
</dbReference>
<accession>A0A5B7GYF2</accession>
<proteinExistence type="predicted"/>